<dbReference type="HOGENOM" id="CLU_024655_0_0_1"/>
<keyword evidence="2" id="KW-0862">Zinc</keyword>
<evidence type="ECO:0000256" key="5">
    <source>
        <dbReference type="ARBA" id="ARBA00023242"/>
    </source>
</evidence>
<dbReference type="InterPro" id="IPR001138">
    <property type="entry name" value="Zn2Cys6_DnaBD"/>
</dbReference>
<sequence length="427" mass="46954">MPHAESNACSACARSKRKCGRQMPSCARCADRGRSCVYPPSRSRAASSSRPLLSDALRGSVPRVEDGLLAGVAGNTSSRTADLILADDLMLDLAFPLMDSDFAAPSSLIQTPSAPATRADWFLAPETWRISHRVDTSAAMAVGKATMKKYVAVLQSWFERWVTTGSNPFIHPCLYSANSPACVQVAYATLASYIHRTPANTDTVLQIVEDRSNDLLRENGAILDRVGAEEWADGGEQDIDLFAQLTRLHALMVYQIIGLFDGDIRSRYVAEGHMAVQDSWAGKLFHSAAKALSNTHAVATHLVGCLPTPSTYSQQQWYLWILSESIRRTWLVAVSLSPVFTALQQRWSACPGGVMYTNRSGLWNAASATEWEKQCLGRNVAFLQRFECSRLFDDAEPADIDEFGTAMLDMTFNGELVEKWRDRSGGL</sequence>
<evidence type="ECO:0000256" key="1">
    <source>
        <dbReference type="ARBA" id="ARBA00022723"/>
    </source>
</evidence>
<keyword evidence="1" id="KW-0479">Metal-binding</keyword>
<reference evidence="8" key="1">
    <citation type="submission" date="2012-06" db="EMBL/GenBank/DDBJ databases">
        <title>The genome sequence of Coniosporium apollinis CBS 100218.</title>
        <authorList>
            <consortium name="The Broad Institute Genome Sequencing Platform"/>
            <person name="Cuomo C."/>
            <person name="Gorbushina A."/>
            <person name="Noack S."/>
            <person name="Walker B."/>
            <person name="Young S.K."/>
            <person name="Zeng Q."/>
            <person name="Gargeya S."/>
            <person name="Fitzgerald M."/>
            <person name="Haas B."/>
            <person name="Abouelleil A."/>
            <person name="Alvarado L."/>
            <person name="Arachchi H.M."/>
            <person name="Berlin A.M."/>
            <person name="Chapman S.B."/>
            <person name="Goldberg J."/>
            <person name="Griggs A."/>
            <person name="Gujja S."/>
            <person name="Hansen M."/>
            <person name="Howarth C."/>
            <person name="Imamovic A."/>
            <person name="Larimer J."/>
            <person name="McCowan C."/>
            <person name="Montmayeur A."/>
            <person name="Murphy C."/>
            <person name="Neiman D."/>
            <person name="Pearson M."/>
            <person name="Priest M."/>
            <person name="Roberts A."/>
            <person name="Saif S."/>
            <person name="Shea T."/>
            <person name="Sisk P."/>
            <person name="Sykes S."/>
            <person name="Wortman J."/>
            <person name="Nusbaum C."/>
            <person name="Birren B."/>
        </authorList>
    </citation>
    <scope>NUCLEOTIDE SEQUENCE [LARGE SCALE GENOMIC DNA]</scope>
    <source>
        <strain evidence="8">CBS 100218</strain>
    </source>
</reference>
<dbReference type="Proteomes" id="UP000016924">
    <property type="component" value="Unassembled WGS sequence"/>
</dbReference>
<dbReference type="STRING" id="1168221.R7YPZ1"/>
<name>R7YPZ1_CONA1</name>
<dbReference type="EMBL" id="JH767566">
    <property type="protein sequence ID" value="EON63985.1"/>
    <property type="molecule type" value="Genomic_DNA"/>
</dbReference>
<dbReference type="RefSeq" id="XP_007779302.1">
    <property type="nucleotide sequence ID" value="XM_007781112.1"/>
</dbReference>
<dbReference type="PROSITE" id="PS00463">
    <property type="entry name" value="ZN2_CY6_FUNGAL_1"/>
    <property type="match status" value="1"/>
</dbReference>
<dbReference type="eggNOG" id="ENOG502SPBP">
    <property type="taxonomic scope" value="Eukaryota"/>
</dbReference>
<dbReference type="PANTHER" id="PTHR47660">
    <property type="entry name" value="TRANSCRIPTION FACTOR WITH C2H2 AND ZN(2)-CYS(6) DNA BINDING DOMAIN (EUROFUNG)-RELATED-RELATED"/>
    <property type="match status" value="1"/>
</dbReference>
<keyword evidence="3" id="KW-0805">Transcription regulation</keyword>
<keyword evidence="5" id="KW-0539">Nucleus</keyword>
<dbReference type="SUPFAM" id="SSF57701">
    <property type="entry name" value="Zn2/Cys6 DNA-binding domain"/>
    <property type="match status" value="1"/>
</dbReference>
<dbReference type="SMART" id="SM00066">
    <property type="entry name" value="GAL4"/>
    <property type="match status" value="1"/>
</dbReference>
<dbReference type="OMA" id="TWQAWIF"/>
<evidence type="ECO:0000256" key="3">
    <source>
        <dbReference type="ARBA" id="ARBA00023015"/>
    </source>
</evidence>
<keyword evidence="4" id="KW-0804">Transcription</keyword>
<dbReference type="PROSITE" id="PS50048">
    <property type="entry name" value="ZN2_CY6_FUNGAL_2"/>
    <property type="match status" value="1"/>
</dbReference>
<dbReference type="AlphaFoldDB" id="R7YPZ1"/>
<evidence type="ECO:0000259" key="6">
    <source>
        <dbReference type="PROSITE" id="PS50048"/>
    </source>
</evidence>
<accession>R7YPZ1</accession>
<proteinExistence type="predicted"/>
<dbReference type="GO" id="GO:0008270">
    <property type="term" value="F:zinc ion binding"/>
    <property type="evidence" value="ECO:0007669"/>
    <property type="project" value="InterPro"/>
</dbReference>
<dbReference type="Gene3D" id="4.10.240.10">
    <property type="entry name" value="Zn(2)-C6 fungal-type DNA-binding domain"/>
    <property type="match status" value="1"/>
</dbReference>
<evidence type="ECO:0000313" key="7">
    <source>
        <dbReference type="EMBL" id="EON63985.1"/>
    </source>
</evidence>
<dbReference type="InterPro" id="IPR036864">
    <property type="entry name" value="Zn2-C6_fun-type_DNA-bd_sf"/>
</dbReference>
<dbReference type="OrthoDB" id="5355161at2759"/>
<evidence type="ECO:0000256" key="4">
    <source>
        <dbReference type="ARBA" id="ARBA00023163"/>
    </source>
</evidence>
<dbReference type="PANTHER" id="PTHR47660:SF2">
    <property type="entry name" value="TRANSCRIPTION FACTOR WITH C2H2 AND ZN(2)-CYS(6) DNA BINDING DOMAIN (EUROFUNG)"/>
    <property type="match status" value="1"/>
</dbReference>
<dbReference type="GO" id="GO:0000981">
    <property type="term" value="F:DNA-binding transcription factor activity, RNA polymerase II-specific"/>
    <property type="evidence" value="ECO:0007669"/>
    <property type="project" value="InterPro"/>
</dbReference>
<evidence type="ECO:0000313" key="8">
    <source>
        <dbReference type="Proteomes" id="UP000016924"/>
    </source>
</evidence>
<dbReference type="GeneID" id="19900526"/>
<dbReference type="Pfam" id="PF00172">
    <property type="entry name" value="Zn_clus"/>
    <property type="match status" value="1"/>
</dbReference>
<dbReference type="CDD" id="cd00067">
    <property type="entry name" value="GAL4"/>
    <property type="match status" value="1"/>
</dbReference>
<evidence type="ECO:0000256" key="2">
    <source>
        <dbReference type="ARBA" id="ARBA00022833"/>
    </source>
</evidence>
<keyword evidence="8" id="KW-1185">Reference proteome</keyword>
<feature type="domain" description="Zn(2)-C6 fungal-type" evidence="6">
    <location>
        <begin position="8"/>
        <end position="38"/>
    </location>
</feature>
<protein>
    <recommendedName>
        <fullName evidence="6">Zn(2)-C6 fungal-type domain-containing protein</fullName>
    </recommendedName>
</protein>
<gene>
    <name evidence="7" type="ORF">W97_03215</name>
</gene>
<organism evidence="7 8">
    <name type="scientific">Coniosporium apollinis (strain CBS 100218)</name>
    <name type="common">Rock-inhabiting black yeast</name>
    <dbReference type="NCBI Taxonomy" id="1168221"/>
    <lineage>
        <taxon>Eukaryota</taxon>
        <taxon>Fungi</taxon>
        <taxon>Dikarya</taxon>
        <taxon>Ascomycota</taxon>
        <taxon>Pezizomycotina</taxon>
        <taxon>Dothideomycetes</taxon>
        <taxon>Dothideomycetes incertae sedis</taxon>
        <taxon>Coniosporium</taxon>
    </lineage>
</organism>